<dbReference type="EMBL" id="CM034388">
    <property type="protein sequence ID" value="KAJ0182934.1"/>
    <property type="molecule type" value="Genomic_DNA"/>
</dbReference>
<name>A0ACC1DGP9_9NEOP</name>
<reference evidence="1 2" key="1">
    <citation type="journal article" date="2021" name="Front. Genet.">
        <title>Chromosome-Level Genome Assembly Reveals Significant Gene Expansion in the Toll and IMD Signaling Pathways of Dendrolimus kikuchii.</title>
        <authorList>
            <person name="Zhou J."/>
            <person name="Wu P."/>
            <person name="Xiong Z."/>
            <person name="Liu N."/>
            <person name="Zhao N."/>
            <person name="Ji M."/>
            <person name="Qiu Y."/>
            <person name="Yang B."/>
        </authorList>
    </citation>
    <scope>NUCLEOTIDE SEQUENCE [LARGE SCALE GENOMIC DNA]</scope>
    <source>
        <strain evidence="1">Ann1</strain>
    </source>
</reference>
<proteinExistence type="predicted"/>
<gene>
    <name evidence="1" type="ORF">K1T71_000910</name>
</gene>
<keyword evidence="2" id="KW-1185">Reference proteome</keyword>
<evidence type="ECO:0000313" key="1">
    <source>
        <dbReference type="EMBL" id="KAJ0182934.1"/>
    </source>
</evidence>
<organism evidence="1 2">
    <name type="scientific">Dendrolimus kikuchii</name>
    <dbReference type="NCBI Taxonomy" id="765133"/>
    <lineage>
        <taxon>Eukaryota</taxon>
        <taxon>Metazoa</taxon>
        <taxon>Ecdysozoa</taxon>
        <taxon>Arthropoda</taxon>
        <taxon>Hexapoda</taxon>
        <taxon>Insecta</taxon>
        <taxon>Pterygota</taxon>
        <taxon>Neoptera</taxon>
        <taxon>Endopterygota</taxon>
        <taxon>Lepidoptera</taxon>
        <taxon>Glossata</taxon>
        <taxon>Ditrysia</taxon>
        <taxon>Bombycoidea</taxon>
        <taxon>Lasiocampidae</taxon>
        <taxon>Dendrolimus</taxon>
    </lineage>
</organism>
<dbReference type="Proteomes" id="UP000824533">
    <property type="component" value="Linkage Group LG02"/>
</dbReference>
<sequence>MSNKNLTSYHRVFGNNMHTELKEPPATSFANQLPKSGQIYNANATSFNRLFEKNVNSGSNVPPDNVNACQFPDIGQTYRTISSPIFASATFPKYVPNKFNSNMWTTIFQPSVFGQEPVKTQNERDISVHALPVPLSKHYKNYEEPRFNYHLEIQRGVPNLMVTSTPIGKRVNAFNYKSNKYNDTSKSTQTEFILAETTERGNSAGLSLNPALCDINMKIHTSGILITYNDQLNKPLNNCEPRFNFHDAIQNNDSQDKVFEPKTDKSKSIKISQNSVSSTSQYPRKIDTENNVPKISELTDTFRTNLDISGPKNIQELDCITTQNQPQKFTANLEPRKPLFIQKTDYIPKLCQELQFTDSNLKTMKLTSNQNVDYVPEVCKQTQVSDSKLESKNSQNIQNAGYIPKVSKELQYPNSNLETKKSSFRQNIDIPEASNKLQIPKSKEMNNSPANQKIASTPKIFKELDTNKTDAELKDRSISKVSTSQNMPSIFDPDNTTEDLRLLLNARKHSNAQISDETDKKTTLEEPLPRKKRVSFKEDSIEDVIDAPQDVLQIQVNSTNNQSHQLLERNGSNLSQNFRYILVDLDLLFENLDVIVDLVKKDEENRLFIPRSMSQVVESISLGDSRGRPNVLLARKLYRIITFPPPRVVGKTFLVIYSQDVGEVYISNDKTTQKRATTYKIPCYTLSGVSNDILPTALQPSCDNHSLSCNIYDFNSNLAYEEQTEIQTGVIKVKKLSSASSGSKKIVLDDENKEIKISFSNDKLDANQNVLGNNQNEINNKENVDTSQDLIKKQHEGDNNHIDVESSVSSVFFVDKSRNKISKTKTILTLKNSKPFMDLKRFDATANSNANVDEFNKDNKLGVRENDLNNVKDAKNLPNCDKLIRSFKIPKMKMWSLDDNLMRFVVEGDEVGEKIVTRIEEWMCSLRQVMEETLKDILKDVRAMEKLSRIGNIYECLECILIGYKDHNKIKIITGKLLQLLRENILKNGLFCNEPLYFSGKLNPNIKSDDFMKIMGCSILLIEQLKLLHTNNYQLVDAEFSLHNILESLMKNEPVTIVSPSKTTSTVASGCKSARRNYTKELSQIQTYIDKHFNQTSSQKEALEERCDLIRANKEKPKTFRTLGKNVSTVKIDNKNSMTLENAKDNLNAESAEKIPKKSIIIHSNVEIITNKKVVNDGNEEPFENMVIDEPNDKYYDTKFKISNNISSTTNVLDDIDIEDSGNTFGTKENGPKVLRNIKLLDSYENKFKQNQLLNKENKSKYFETDNANNNKSNEKTLNDSAFFNESKTSVDCVVSSNNRSKIIFPLQKSGIENSCTSLNIKNNNNNNLTDDSGYSNETYKHNPLKMLIHNLNLVFSSVLKFVDNTVIQIREEKLTENGRYDLNYKTGQCEEQLEFIIEDLKKIIQRESNEDNSNSLQSIMRKETNTQDKFSAYMENIQKCLRNATLLRDTLKLMYNPINGDYESLSPMSV</sequence>
<comment type="caution">
    <text evidence="1">The sequence shown here is derived from an EMBL/GenBank/DDBJ whole genome shotgun (WGS) entry which is preliminary data.</text>
</comment>
<protein>
    <submittedName>
        <fullName evidence="1">Uncharacterized protein</fullName>
    </submittedName>
</protein>
<evidence type="ECO:0000313" key="2">
    <source>
        <dbReference type="Proteomes" id="UP000824533"/>
    </source>
</evidence>
<accession>A0ACC1DGP9</accession>